<dbReference type="InterPro" id="IPR036271">
    <property type="entry name" value="Tet_transcr_reg_TetR-rel_C_sf"/>
</dbReference>
<keyword evidence="3" id="KW-0804">Transcription</keyword>
<dbReference type="InterPro" id="IPR054156">
    <property type="entry name" value="YxaF_TetR_C"/>
</dbReference>
<dbReference type="Proteomes" id="UP000217771">
    <property type="component" value="Unassembled WGS sequence"/>
</dbReference>
<dbReference type="OrthoDB" id="4541465at2"/>
<reference evidence="6 7" key="1">
    <citation type="submission" date="2017-08" db="EMBL/GenBank/DDBJ databases">
        <title>Halomonas alkalisoli sp. nov., isolated from saline alkaline soil.</title>
        <authorList>
            <person name="Wang D."/>
            <person name="Zhang G."/>
        </authorList>
    </citation>
    <scope>NUCLEOTIDE SEQUENCE [LARGE SCALE GENOMIC DNA]</scope>
    <source>
        <strain evidence="6 7">WRN001</strain>
    </source>
</reference>
<sequence>MAKTTRTRMIETTLRLIQARGLHGVSLNDILSESGAPRGSLYFHFPGGKETLVLEAMRAGIDEASQALRESLAQATTPAEGVRLFFRAAAAEMTDSEYHFGCPVAPIILDAPEVSSELAAVCRAALEDWTRMYHDALLAAGLAPARAERLARMIVASLEGALIMARSQQASSIITEVGEEVSDLIATALARE</sequence>
<dbReference type="InterPro" id="IPR001647">
    <property type="entry name" value="HTH_TetR"/>
</dbReference>
<evidence type="ECO:0000256" key="1">
    <source>
        <dbReference type="ARBA" id="ARBA00023015"/>
    </source>
</evidence>
<dbReference type="EMBL" id="NSKB01000002">
    <property type="protein sequence ID" value="PAU78411.1"/>
    <property type="molecule type" value="Genomic_DNA"/>
</dbReference>
<dbReference type="InterPro" id="IPR009057">
    <property type="entry name" value="Homeodomain-like_sf"/>
</dbReference>
<evidence type="ECO:0000259" key="5">
    <source>
        <dbReference type="PROSITE" id="PS50977"/>
    </source>
</evidence>
<keyword evidence="1" id="KW-0805">Transcription regulation</keyword>
<protein>
    <submittedName>
        <fullName evidence="6">TetR family transcriptional regulator</fullName>
    </submittedName>
</protein>
<evidence type="ECO:0000256" key="2">
    <source>
        <dbReference type="ARBA" id="ARBA00023125"/>
    </source>
</evidence>
<dbReference type="PANTHER" id="PTHR47506">
    <property type="entry name" value="TRANSCRIPTIONAL REGULATORY PROTEIN"/>
    <property type="match status" value="1"/>
</dbReference>
<dbReference type="PROSITE" id="PS50977">
    <property type="entry name" value="HTH_TETR_2"/>
    <property type="match status" value="1"/>
</dbReference>
<evidence type="ECO:0000313" key="7">
    <source>
        <dbReference type="Proteomes" id="UP000217771"/>
    </source>
</evidence>
<feature type="DNA-binding region" description="H-T-H motif" evidence="4">
    <location>
        <begin position="26"/>
        <end position="45"/>
    </location>
</feature>
<dbReference type="AlphaFoldDB" id="A0A2A2EYD9"/>
<dbReference type="PANTHER" id="PTHR47506:SF3">
    <property type="entry name" value="HTH-TYPE TRANSCRIPTIONAL REGULATOR LMRA"/>
    <property type="match status" value="1"/>
</dbReference>
<dbReference type="SUPFAM" id="SSF48498">
    <property type="entry name" value="Tetracyclin repressor-like, C-terminal domain"/>
    <property type="match status" value="1"/>
</dbReference>
<dbReference type="Gene3D" id="1.10.357.10">
    <property type="entry name" value="Tetracycline Repressor, domain 2"/>
    <property type="match status" value="1"/>
</dbReference>
<name>A0A2A2EYD9_9GAMM</name>
<comment type="caution">
    <text evidence="6">The sequence shown here is derived from an EMBL/GenBank/DDBJ whole genome shotgun (WGS) entry which is preliminary data.</text>
</comment>
<evidence type="ECO:0000256" key="3">
    <source>
        <dbReference type="ARBA" id="ARBA00023163"/>
    </source>
</evidence>
<organism evidence="6 7">
    <name type="scientific">Halomonas salipaludis</name>
    <dbReference type="NCBI Taxonomy" id="2032625"/>
    <lineage>
        <taxon>Bacteria</taxon>
        <taxon>Pseudomonadati</taxon>
        <taxon>Pseudomonadota</taxon>
        <taxon>Gammaproteobacteria</taxon>
        <taxon>Oceanospirillales</taxon>
        <taxon>Halomonadaceae</taxon>
        <taxon>Halomonas</taxon>
    </lineage>
</organism>
<keyword evidence="2 4" id="KW-0238">DNA-binding</keyword>
<dbReference type="GO" id="GO:0003677">
    <property type="term" value="F:DNA binding"/>
    <property type="evidence" value="ECO:0007669"/>
    <property type="project" value="UniProtKB-UniRule"/>
</dbReference>
<evidence type="ECO:0000313" key="6">
    <source>
        <dbReference type="EMBL" id="PAU78411.1"/>
    </source>
</evidence>
<accession>A0A2A2EYD9</accession>
<dbReference type="Pfam" id="PF21993">
    <property type="entry name" value="TetR_C_13_2"/>
    <property type="match status" value="1"/>
</dbReference>
<dbReference type="Pfam" id="PF00440">
    <property type="entry name" value="TetR_N"/>
    <property type="match status" value="1"/>
</dbReference>
<proteinExistence type="predicted"/>
<dbReference type="SUPFAM" id="SSF46689">
    <property type="entry name" value="Homeodomain-like"/>
    <property type="match status" value="1"/>
</dbReference>
<keyword evidence="7" id="KW-1185">Reference proteome</keyword>
<feature type="domain" description="HTH tetR-type" evidence="5">
    <location>
        <begin position="3"/>
        <end position="63"/>
    </location>
</feature>
<evidence type="ECO:0000256" key="4">
    <source>
        <dbReference type="PROSITE-ProRule" id="PRU00335"/>
    </source>
</evidence>
<gene>
    <name evidence="6" type="ORF">CK498_06830</name>
</gene>